<organism evidence="2 3">
    <name type="scientific">Eimeria tenella</name>
    <name type="common">Coccidian parasite</name>
    <dbReference type="NCBI Taxonomy" id="5802"/>
    <lineage>
        <taxon>Eukaryota</taxon>
        <taxon>Sar</taxon>
        <taxon>Alveolata</taxon>
        <taxon>Apicomplexa</taxon>
        <taxon>Conoidasida</taxon>
        <taxon>Coccidia</taxon>
        <taxon>Eucoccidiorida</taxon>
        <taxon>Eimeriorina</taxon>
        <taxon>Eimeriidae</taxon>
        <taxon>Eimeria</taxon>
    </lineage>
</organism>
<keyword evidence="3" id="KW-1185">Reference proteome</keyword>
<protein>
    <submittedName>
        <fullName evidence="2">Uncharacterized protein</fullName>
    </submittedName>
</protein>
<reference evidence="2" key="2">
    <citation type="submission" date="2013-10" db="EMBL/GenBank/DDBJ databases">
        <authorList>
            <person name="Aslett M."/>
        </authorList>
    </citation>
    <scope>NUCLEOTIDE SEQUENCE [LARGE SCALE GENOMIC DNA]</scope>
    <source>
        <strain evidence="2">Houghton</strain>
    </source>
</reference>
<name>U6KV13_EIMTE</name>
<dbReference type="RefSeq" id="XP_013232561.1">
    <property type="nucleotide sequence ID" value="XM_013377107.1"/>
</dbReference>
<evidence type="ECO:0000313" key="3">
    <source>
        <dbReference type="Proteomes" id="UP000030747"/>
    </source>
</evidence>
<feature type="compositionally biased region" description="Basic and acidic residues" evidence="1">
    <location>
        <begin position="17"/>
        <end position="33"/>
    </location>
</feature>
<dbReference type="OMA" id="PDPWANV"/>
<evidence type="ECO:0000313" key="2">
    <source>
        <dbReference type="EMBL" id="CDJ41811.1"/>
    </source>
</evidence>
<feature type="region of interest" description="Disordered" evidence="1">
    <location>
        <begin position="350"/>
        <end position="400"/>
    </location>
</feature>
<dbReference type="EMBL" id="HG675673">
    <property type="protein sequence ID" value="CDJ41811.1"/>
    <property type="molecule type" value="Genomic_DNA"/>
</dbReference>
<reference evidence="2" key="1">
    <citation type="submission" date="2013-10" db="EMBL/GenBank/DDBJ databases">
        <title>Genomic analysis of the causative agents of coccidiosis in chickens.</title>
        <authorList>
            <person name="Reid A.J."/>
            <person name="Blake D."/>
            <person name="Billington K."/>
            <person name="Browne H."/>
            <person name="Dunn M."/>
            <person name="Hung S."/>
            <person name="Kawahara F."/>
            <person name="Miranda-Saavedra D."/>
            <person name="Mourier T."/>
            <person name="Nagra H."/>
            <person name="Otto T.D."/>
            <person name="Rawlings N."/>
            <person name="Sanchez A."/>
            <person name="Sanders M."/>
            <person name="Subramaniam C."/>
            <person name="Tay Y."/>
            <person name="Dear P."/>
            <person name="Doerig C."/>
            <person name="Gruber A."/>
            <person name="Parkinson J."/>
            <person name="Shirley M."/>
            <person name="Wan K.L."/>
            <person name="Berriman M."/>
            <person name="Tomley F."/>
            <person name="Pain A."/>
        </authorList>
    </citation>
    <scope>NUCLEOTIDE SEQUENCE [LARGE SCALE GENOMIC DNA]</scope>
    <source>
        <strain evidence="2">Houghton</strain>
    </source>
</reference>
<sequence>MRRYQWARSLVKSFGADGRDHGIPPCDLEKSQPETKSMGPQLPPHVEAVRQMMRPKGIEKQALEGGNGAQGASGSEKDMVGEEMCVPSQEKPAEALPQLLAAEATAAAAEGEEWGWAAAQSLLRLQPLGPLRLGLGFQQKEADRAQLISQLSQAATNVHAKYGSSRSISSSGAQVAEQRMKESGQVLEVNVREPLTGLRNYALDDDEGGEEIYSSTAPNSSLYDFGGATESRTGTLAHDLACRASRTACLKEEGRLQLARAVEAEGIVVVSDDGQSQAQDSGEERTEDIIPPHDLVDNREWAFETFCDLALPPVPVGFNGMHTTTETEETKCLSDSVELLADEEDRREVMQSLGSTHQEAKEKRGRGFSSSSFGVLRAVKGTTPPDSTEPEGSEVSSASRMQPLWAAGTPSSRLSLLEQVGGRKLQWVKEGDEEAAAAAARQPIWLLQHQEQLLRRNQQQRVQHQILQMRHRLNCLQLPFVADPKTQARFEIYTKLRVCLSSSREKRRLNRDTEANNEELGQRTSVSSAQACTNSLISAAVGATAESLKSGFTTNLGTNTVETTAGAAGEVAPLGDYAADLLTTQSADSTNSGQNTNDAVVAALKAVAAINAGAPPETVMPQPRGGRVAPVGGNIQEKKTQVQGLAECAKNFRRISGDSEGVARICKGPAEASVFAAAYQRIVEQRQLLREQEAAYRELQRDSLARLGILTQHNITDTPATTEAVRPLEESEPAAQHITTSKVAAQKGSVEFRTMLPLLRSYRKSCVFVPSPHLCKLWGLPDPWANVAQVELLRLLRQQTTESSIETGLQEGHTRAATDTGAAAAGVSGPASPPVQVVGLPSAEDITDEIDSAAEHEELLGNVLLEGPSIDSLGLFKAVFDADSSEDEGS</sequence>
<accession>U6KV13</accession>
<evidence type="ECO:0000256" key="1">
    <source>
        <dbReference type="SAM" id="MobiDB-lite"/>
    </source>
</evidence>
<dbReference type="VEuPathDB" id="ToxoDB:ETH_00028370"/>
<feature type="region of interest" description="Disordered" evidence="1">
    <location>
        <begin position="59"/>
        <end position="79"/>
    </location>
</feature>
<feature type="region of interest" description="Disordered" evidence="1">
    <location>
        <begin position="14"/>
        <end position="42"/>
    </location>
</feature>
<dbReference type="VEuPathDB" id="ToxoDB:ETH2_0316300"/>
<feature type="region of interest" description="Disordered" evidence="1">
    <location>
        <begin position="804"/>
        <end position="834"/>
    </location>
</feature>
<feature type="compositionally biased region" description="Low complexity" evidence="1">
    <location>
        <begin position="815"/>
        <end position="830"/>
    </location>
</feature>
<proteinExistence type="predicted"/>
<dbReference type="OrthoDB" id="349070at2759"/>
<dbReference type="AlphaFoldDB" id="U6KV13"/>
<gene>
    <name evidence="2" type="ORF">ETH_00028370</name>
</gene>
<dbReference type="Proteomes" id="UP000030747">
    <property type="component" value="Unassembled WGS sequence"/>
</dbReference>
<dbReference type="GeneID" id="25254767"/>